<dbReference type="InterPro" id="IPR009229">
    <property type="entry name" value="AgrD"/>
</dbReference>
<protein>
    <submittedName>
        <fullName evidence="1">Cyclic lactone autoinducer peptide</fullName>
    </submittedName>
</protein>
<dbReference type="NCBIfam" id="TIGR04223">
    <property type="entry name" value="quorum_AgrD"/>
    <property type="match status" value="1"/>
</dbReference>
<reference evidence="1 2" key="1">
    <citation type="submission" date="2023-06" db="EMBL/GenBank/DDBJ databases">
        <title>Sporosarcina sp. nov., isolated from Korean traditional fermented seafood 'Jeotgal'.</title>
        <authorList>
            <person name="Yang A.-I."/>
            <person name="Shin N.-R."/>
        </authorList>
    </citation>
    <scope>NUCLEOTIDE SEQUENCE [LARGE SCALE GENOMIC DNA]</scope>
    <source>
        <strain evidence="1 2">KCTC3840</strain>
    </source>
</reference>
<dbReference type="EMBL" id="JAUBDH010000001">
    <property type="protein sequence ID" value="MDW0108903.1"/>
    <property type="molecule type" value="Genomic_DNA"/>
</dbReference>
<dbReference type="Proteomes" id="UP001280629">
    <property type="component" value="Unassembled WGS sequence"/>
</dbReference>
<dbReference type="RefSeq" id="WP_317934210.1">
    <property type="nucleotide sequence ID" value="NZ_JAUBDH010000001.1"/>
</dbReference>
<gene>
    <name evidence="1" type="ORF">QT716_02445</name>
</gene>
<organism evidence="1 2">
    <name type="scientific">Sporosarcina aquimarina</name>
    <dbReference type="NCBI Taxonomy" id="114975"/>
    <lineage>
        <taxon>Bacteria</taxon>
        <taxon>Bacillati</taxon>
        <taxon>Bacillota</taxon>
        <taxon>Bacilli</taxon>
        <taxon>Bacillales</taxon>
        <taxon>Caryophanaceae</taxon>
        <taxon>Sporosarcina</taxon>
    </lineage>
</organism>
<keyword evidence="2" id="KW-1185">Reference proteome</keyword>
<proteinExistence type="predicted"/>
<sequence length="46" mass="5228">MVSLLEILFVKFGGVLMNIAGVGSRYMCWGFLDEEELPNELKSDEF</sequence>
<comment type="caution">
    <text evidence="1">The sequence shown here is derived from an EMBL/GenBank/DDBJ whole genome shotgun (WGS) entry which is preliminary data.</text>
</comment>
<evidence type="ECO:0000313" key="2">
    <source>
        <dbReference type="Proteomes" id="UP001280629"/>
    </source>
</evidence>
<name>A0ABU4FW15_9BACL</name>
<evidence type="ECO:0000313" key="1">
    <source>
        <dbReference type="EMBL" id="MDW0108903.1"/>
    </source>
</evidence>
<accession>A0ABU4FW15</accession>